<dbReference type="InterPro" id="IPR050417">
    <property type="entry name" value="Sugar_Epim/Isomerase"/>
</dbReference>
<dbReference type="InterPro" id="IPR002204">
    <property type="entry name" value="3-OH-isobutyrate_DH-rel_CS"/>
</dbReference>
<dbReference type="Proteomes" id="UP000249135">
    <property type="component" value="Unassembled WGS sequence"/>
</dbReference>
<dbReference type="InterPro" id="IPR006398">
    <property type="entry name" value="Tartro_sem_red"/>
</dbReference>
<sequence>MPRFAANLTMLFTELPFMQRFEAAARAGFEAVEYLFPYAFDENELAAALKANGLVQVLHNLPAGDWEAGERGIACHPDRVAEFRDGVGRAIEYATTLGCPQLNCLVGKLPAGATHRDVQPTLVDNLRFAARELEKAGLKLLVEPINTFDIPGFLLNRTDQALALLDAVGSDNLRIQYDIYHAQRMEGELANTLSKHLAHIGHIQLADNPGRGEPGTGEINYPWLFRHIDAIGYTGWIGCEYKPRATTTEGLGWRQALTAPRRIGFIGLGIMGTPMAGHLIDAGHTLFVNTRGAVPDAVAGRAEACANAAEVARHADVIFVMVPDTPDVEKVLFGENGVDCSSIDPIATRDFAARIAALGCGYVDAPVSGGEVGAKAASLTIMCGGDEAVFEAVRPLLETMGRNVTRVGDVGAGQITKVANQIIVALNIAAVGEALVFASKAGADPAKVRQALMGGFASSRILEVHGERMINRTFAPGFRIALHQKDLNLAMQSARSLGVALPQTAGAAQLMNACAALGHGQDDHSALVRALEALAQHPVMPDTHR</sequence>
<dbReference type="InterPro" id="IPR006115">
    <property type="entry name" value="6PGDH_NADP-bd"/>
</dbReference>
<dbReference type="Pfam" id="PF01261">
    <property type="entry name" value="AP_endonuc_2"/>
    <property type="match status" value="1"/>
</dbReference>
<dbReference type="GO" id="GO:0008679">
    <property type="term" value="F:2-hydroxy-3-oxopropionate reductase activity"/>
    <property type="evidence" value="ECO:0007669"/>
    <property type="project" value="InterPro"/>
</dbReference>
<dbReference type="SUPFAM" id="SSF48179">
    <property type="entry name" value="6-phosphogluconate dehydrogenase C-terminal domain-like"/>
    <property type="match status" value="1"/>
</dbReference>
<dbReference type="AlphaFoldDB" id="A0A2W5QFB5"/>
<feature type="domain" description="3-hydroxyisobutyrate dehydrogenase-like NAD-binding" evidence="4">
    <location>
        <begin position="411"/>
        <end position="531"/>
    </location>
</feature>
<comment type="caution">
    <text evidence="5">The sequence shown here is derived from an EMBL/GenBank/DDBJ whole genome shotgun (WGS) entry which is preliminary data.</text>
</comment>
<organism evidence="5 6">
    <name type="scientific">Variovorax paradoxus</name>
    <dbReference type="NCBI Taxonomy" id="34073"/>
    <lineage>
        <taxon>Bacteria</taxon>
        <taxon>Pseudomonadati</taxon>
        <taxon>Pseudomonadota</taxon>
        <taxon>Betaproteobacteria</taxon>
        <taxon>Burkholderiales</taxon>
        <taxon>Comamonadaceae</taxon>
        <taxon>Variovorax</taxon>
    </lineage>
</organism>
<dbReference type="Pfam" id="PF14833">
    <property type="entry name" value="NAD_binding_11"/>
    <property type="match status" value="1"/>
</dbReference>
<evidence type="ECO:0000259" key="4">
    <source>
        <dbReference type="Pfam" id="PF14833"/>
    </source>
</evidence>
<dbReference type="InterPro" id="IPR017643">
    <property type="entry name" value="Hydroxypyruvate_isomerase"/>
</dbReference>
<name>A0A2W5QFB5_VARPD</name>
<evidence type="ECO:0000256" key="1">
    <source>
        <dbReference type="ARBA" id="ARBA00023235"/>
    </source>
</evidence>
<accession>A0A2W5QFB5</accession>
<evidence type="ECO:0000259" key="3">
    <source>
        <dbReference type="Pfam" id="PF03446"/>
    </source>
</evidence>
<dbReference type="GO" id="GO:0050661">
    <property type="term" value="F:NADP binding"/>
    <property type="evidence" value="ECO:0007669"/>
    <property type="project" value="InterPro"/>
</dbReference>
<dbReference type="EMBL" id="QFPP01000098">
    <property type="protein sequence ID" value="PZQ75179.1"/>
    <property type="molecule type" value="Genomic_DNA"/>
</dbReference>
<dbReference type="InterPro" id="IPR036237">
    <property type="entry name" value="Xyl_isomerase-like_sf"/>
</dbReference>
<feature type="domain" description="6-phosphogluconate dehydrogenase NADP-binding" evidence="3">
    <location>
        <begin position="262"/>
        <end position="408"/>
    </location>
</feature>
<evidence type="ECO:0000259" key="2">
    <source>
        <dbReference type="Pfam" id="PF01261"/>
    </source>
</evidence>
<evidence type="ECO:0000313" key="5">
    <source>
        <dbReference type="EMBL" id="PZQ75179.1"/>
    </source>
</evidence>
<dbReference type="PROSITE" id="PS00895">
    <property type="entry name" value="3_HYDROXYISOBUT_DH"/>
    <property type="match status" value="1"/>
</dbReference>
<dbReference type="InterPro" id="IPR008927">
    <property type="entry name" value="6-PGluconate_DH-like_C_sf"/>
</dbReference>
<dbReference type="InterPro" id="IPR036291">
    <property type="entry name" value="NAD(P)-bd_dom_sf"/>
</dbReference>
<dbReference type="SUPFAM" id="SSF51658">
    <property type="entry name" value="Xylose isomerase-like"/>
    <property type="match status" value="1"/>
</dbReference>
<dbReference type="GO" id="GO:0016054">
    <property type="term" value="P:organic acid catabolic process"/>
    <property type="evidence" value="ECO:0007669"/>
    <property type="project" value="UniProtKB-ARBA"/>
</dbReference>
<dbReference type="Gene3D" id="3.20.20.150">
    <property type="entry name" value="Divalent-metal-dependent TIM barrel enzymes"/>
    <property type="match status" value="1"/>
</dbReference>
<dbReference type="GO" id="GO:0008903">
    <property type="term" value="F:hydroxypyruvate isomerase activity"/>
    <property type="evidence" value="ECO:0007669"/>
    <property type="project" value="TreeGrafter"/>
</dbReference>
<reference evidence="5 6" key="1">
    <citation type="submission" date="2017-08" db="EMBL/GenBank/DDBJ databases">
        <title>Infants hospitalized years apart are colonized by the same room-sourced microbial strains.</title>
        <authorList>
            <person name="Brooks B."/>
            <person name="Olm M.R."/>
            <person name="Firek B.A."/>
            <person name="Baker R."/>
            <person name="Thomas B.C."/>
            <person name="Morowitz M.J."/>
            <person name="Banfield J.F."/>
        </authorList>
    </citation>
    <scope>NUCLEOTIDE SEQUENCE [LARGE SCALE GENOMIC DNA]</scope>
    <source>
        <strain evidence="5">S2_005_003_R2_41</strain>
    </source>
</reference>
<dbReference type="InterPro" id="IPR029154">
    <property type="entry name" value="HIBADH-like_NADP-bd"/>
</dbReference>
<dbReference type="FunFam" id="3.20.20.150:FF:000007">
    <property type="entry name" value="Hydroxypyruvate isomerase"/>
    <property type="match status" value="1"/>
</dbReference>
<dbReference type="Gene3D" id="3.40.50.720">
    <property type="entry name" value="NAD(P)-binding Rossmann-like Domain"/>
    <property type="match status" value="1"/>
</dbReference>
<dbReference type="InterPro" id="IPR013328">
    <property type="entry name" value="6PGD_dom2"/>
</dbReference>
<dbReference type="Gene3D" id="1.10.1040.10">
    <property type="entry name" value="N-(1-d-carboxylethyl)-l-norvaline Dehydrogenase, domain 2"/>
    <property type="match status" value="1"/>
</dbReference>
<dbReference type="NCBIfam" id="TIGR01505">
    <property type="entry name" value="tartro_sem_red"/>
    <property type="match status" value="1"/>
</dbReference>
<dbReference type="Pfam" id="PF03446">
    <property type="entry name" value="NAD_binding_2"/>
    <property type="match status" value="1"/>
</dbReference>
<evidence type="ECO:0000313" key="6">
    <source>
        <dbReference type="Proteomes" id="UP000249135"/>
    </source>
</evidence>
<dbReference type="InterPro" id="IPR013022">
    <property type="entry name" value="Xyl_isomerase-like_TIM-brl"/>
</dbReference>
<proteinExistence type="predicted"/>
<dbReference type="InterPro" id="IPR053398">
    <property type="entry name" value="HPT_OtnI_isomerases"/>
</dbReference>
<keyword evidence="1" id="KW-0413">Isomerase</keyword>
<dbReference type="PANTHER" id="PTHR43489">
    <property type="entry name" value="ISOMERASE"/>
    <property type="match status" value="1"/>
</dbReference>
<dbReference type="SUPFAM" id="SSF51735">
    <property type="entry name" value="NAD(P)-binding Rossmann-fold domains"/>
    <property type="match status" value="1"/>
</dbReference>
<dbReference type="NCBIfam" id="TIGR03234">
    <property type="entry name" value="OH-pyruv-isom"/>
    <property type="match status" value="1"/>
</dbReference>
<gene>
    <name evidence="5" type="ORF">DI563_10330</name>
</gene>
<dbReference type="GO" id="GO:0051287">
    <property type="term" value="F:NAD binding"/>
    <property type="evidence" value="ECO:0007669"/>
    <property type="project" value="InterPro"/>
</dbReference>
<dbReference type="NCBIfam" id="NF043033">
    <property type="entry name" value="OxoTetrIsom"/>
    <property type="match status" value="1"/>
</dbReference>
<protein>
    <recommendedName>
        <fullName evidence="7">2-hydroxy-3-oxopropionate reductase</fullName>
    </recommendedName>
</protein>
<feature type="domain" description="Xylose isomerase-like TIM barrel" evidence="2">
    <location>
        <begin position="21"/>
        <end position="254"/>
    </location>
</feature>
<evidence type="ECO:0008006" key="7">
    <source>
        <dbReference type="Google" id="ProtNLM"/>
    </source>
</evidence>
<dbReference type="PANTHER" id="PTHR43489:SF6">
    <property type="entry name" value="HYDROXYPYRUVATE ISOMERASE-RELATED"/>
    <property type="match status" value="1"/>
</dbReference>
<dbReference type="GO" id="GO:0046487">
    <property type="term" value="P:glyoxylate metabolic process"/>
    <property type="evidence" value="ECO:0007669"/>
    <property type="project" value="InterPro"/>
</dbReference>